<dbReference type="GO" id="GO:0008199">
    <property type="term" value="F:ferric iron binding"/>
    <property type="evidence" value="ECO:0007669"/>
    <property type="project" value="InterPro"/>
</dbReference>
<protein>
    <recommendedName>
        <fullName evidence="7 9">Bacterioferritin</fullName>
    </recommendedName>
</protein>
<keyword evidence="12" id="KW-1185">Reference proteome</keyword>
<evidence type="ECO:0000256" key="1">
    <source>
        <dbReference type="ARBA" id="ARBA00001970"/>
    </source>
</evidence>
<dbReference type="EMBL" id="JABBFW010000032">
    <property type="protein sequence ID" value="NML18448.1"/>
    <property type="molecule type" value="Genomic_DNA"/>
</dbReference>
<feature type="binding site" evidence="8">
    <location>
        <position position="18"/>
    </location>
    <ligand>
        <name>Fe cation</name>
        <dbReference type="ChEBI" id="CHEBI:24875"/>
        <label>1</label>
    </ligand>
</feature>
<dbReference type="PIRSF" id="PIRSF002560">
    <property type="entry name" value="Bacterioferritin"/>
    <property type="match status" value="1"/>
</dbReference>
<keyword evidence="6 7" id="KW-0408">Iron</keyword>
<feature type="binding site" evidence="8">
    <location>
        <position position="51"/>
    </location>
    <ligand>
        <name>Fe cation</name>
        <dbReference type="ChEBI" id="CHEBI:24875"/>
        <label>2</label>
    </ligand>
</feature>
<evidence type="ECO:0000256" key="4">
    <source>
        <dbReference type="ARBA" id="ARBA00022617"/>
    </source>
</evidence>
<evidence type="ECO:0000256" key="6">
    <source>
        <dbReference type="ARBA" id="ARBA00023004"/>
    </source>
</evidence>
<dbReference type="CDD" id="cd00907">
    <property type="entry name" value="Bacterioferritin"/>
    <property type="match status" value="1"/>
</dbReference>
<dbReference type="Gene3D" id="1.20.1260.10">
    <property type="match status" value="1"/>
</dbReference>
<keyword evidence="3 7" id="KW-0409">Iron storage</keyword>
<dbReference type="AlphaFoldDB" id="A0A848FG69"/>
<dbReference type="InterPro" id="IPR008331">
    <property type="entry name" value="Ferritin_DPS_dom"/>
</dbReference>
<feature type="binding site" evidence="8">
    <location>
        <position position="94"/>
    </location>
    <ligand>
        <name>Fe cation</name>
        <dbReference type="ChEBI" id="CHEBI:24875"/>
        <label>2</label>
    </ligand>
</feature>
<dbReference type="Pfam" id="PF00210">
    <property type="entry name" value="Ferritin"/>
    <property type="match status" value="1"/>
</dbReference>
<feature type="binding site" evidence="8">
    <location>
        <position position="128"/>
    </location>
    <ligand>
        <name>Fe cation</name>
        <dbReference type="ChEBI" id="CHEBI:24875"/>
        <label>1</label>
    </ligand>
</feature>
<evidence type="ECO:0000313" key="11">
    <source>
        <dbReference type="EMBL" id="NML18448.1"/>
    </source>
</evidence>
<dbReference type="InterPro" id="IPR009040">
    <property type="entry name" value="Ferritin-like_diiron"/>
</dbReference>
<dbReference type="GO" id="GO:0004322">
    <property type="term" value="F:ferroxidase activity"/>
    <property type="evidence" value="ECO:0007669"/>
    <property type="project" value="UniProtKB-ARBA"/>
</dbReference>
<keyword evidence="5 7" id="KW-0479">Metal-binding</keyword>
<sequence length="159" mass="18381">MKGDPQVIDFLNAQLKNELTAINQYFLHYRMLKHWGFERMAKHEYDESIEEMKHADKIIDRILMLEGLPNLQDLGKLLIGENAIETLSCDLKLEIASAVVLRDAIQHCESVRDYVTRDLLTDILDDTEEHIEYLETQIDLVGQVGEQNYLQSQMGHHGS</sequence>
<evidence type="ECO:0000259" key="10">
    <source>
        <dbReference type="PROSITE" id="PS50905"/>
    </source>
</evidence>
<feature type="binding site" evidence="8">
    <location>
        <position position="128"/>
    </location>
    <ligand>
        <name>Fe cation</name>
        <dbReference type="ChEBI" id="CHEBI:24875"/>
        <label>2</label>
    </ligand>
</feature>
<accession>A0A848FG69</accession>
<evidence type="ECO:0000256" key="7">
    <source>
        <dbReference type="PIRNR" id="PIRNR002560"/>
    </source>
</evidence>
<dbReference type="GO" id="GO:0020037">
    <property type="term" value="F:heme binding"/>
    <property type="evidence" value="ECO:0007669"/>
    <property type="project" value="TreeGrafter"/>
</dbReference>
<name>A0A848FG69_9BURK</name>
<comment type="caution">
    <text evidence="11">The sequence shown here is derived from an EMBL/GenBank/DDBJ whole genome shotgun (WGS) entry which is preliminary data.</text>
</comment>
<dbReference type="InterPro" id="IPR009078">
    <property type="entry name" value="Ferritin-like_SF"/>
</dbReference>
<dbReference type="PANTHER" id="PTHR30295">
    <property type="entry name" value="BACTERIOFERRITIN"/>
    <property type="match status" value="1"/>
</dbReference>
<dbReference type="Proteomes" id="UP000574067">
    <property type="component" value="Unassembled WGS sequence"/>
</dbReference>
<feature type="binding site" description="axial binding residue" evidence="8">
    <location>
        <position position="52"/>
    </location>
    <ligand>
        <name>heme b</name>
        <dbReference type="ChEBI" id="CHEBI:60344"/>
        <note>ligand shared between dimeric partners</note>
    </ligand>
    <ligandPart>
        <name>Fe</name>
        <dbReference type="ChEBI" id="CHEBI:18248"/>
    </ligandPart>
</feature>
<dbReference type="GO" id="GO:0006879">
    <property type="term" value="P:intracellular iron ion homeostasis"/>
    <property type="evidence" value="ECO:0007669"/>
    <property type="project" value="UniProtKB-KW"/>
</dbReference>
<dbReference type="PROSITE" id="PS00549">
    <property type="entry name" value="BACTERIOFERRITIN"/>
    <property type="match status" value="1"/>
</dbReference>
<gene>
    <name evidence="11" type="primary">bfr</name>
    <name evidence="11" type="ORF">HHL10_26105</name>
</gene>
<dbReference type="SUPFAM" id="SSF47240">
    <property type="entry name" value="Ferritin-like"/>
    <property type="match status" value="1"/>
</dbReference>
<dbReference type="PROSITE" id="PS50905">
    <property type="entry name" value="FERRITIN_LIKE"/>
    <property type="match status" value="1"/>
</dbReference>
<comment type="similarity">
    <text evidence="2 7 9">Belongs to the bacterioferritin family.</text>
</comment>
<evidence type="ECO:0000256" key="3">
    <source>
        <dbReference type="ARBA" id="ARBA00022434"/>
    </source>
</evidence>
<dbReference type="GO" id="GO:0006826">
    <property type="term" value="P:iron ion transport"/>
    <property type="evidence" value="ECO:0007669"/>
    <property type="project" value="InterPro"/>
</dbReference>
<dbReference type="NCBIfam" id="TIGR00754">
    <property type="entry name" value="bfr"/>
    <property type="match status" value="1"/>
</dbReference>
<dbReference type="InterPro" id="IPR012347">
    <property type="entry name" value="Ferritin-like"/>
</dbReference>
<feature type="binding site" evidence="8">
    <location>
        <position position="51"/>
    </location>
    <ligand>
        <name>Fe cation</name>
        <dbReference type="ChEBI" id="CHEBI:24875"/>
        <label>1</label>
    </ligand>
</feature>
<feature type="binding site" evidence="8">
    <location>
        <position position="54"/>
    </location>
    <ligand>
        <name>Fe cation</name>
        <dbReference type="ChEBI" id="CHEBI:24875"/>
        <label>1</label>
    </ligand>
</feature>
<dbReference type="RefSeq" id="WP_169163345.1">
    <property type="nucleotide sequence ID" value="NZ_JABBFW010000032.1"/>
</dbReference>
<reference evidence="11 12" key="1">
    <citation type="submission" date="2020-04" db="EMBL/GenBank/DDBJ databases">
        <title>Azohydromonas sp. isolated from soil.</title>
        <authorList>
            <person name="Dahal R.H."/>
        </authorList>
    </citation>
    <scope>NUCLEOTIDE SEQUENCE [LARGE SCALE GENOMIC DNA]</scope>
    <source>
        <strain evidence="11 12">G-1-1-14</strain>
    </source>
</reference>
<evidence type="ECO:0000256" key="9">
    <source>
        <dbReference type="RuleBase" id="RU000623"/>
    </source>
</evidence>
<evidence type="ECO:0000256" key="5">
    <source>
        <dbReference type="ARBA" id="ARBA00022723"/>
    </source>
</evidence>
<dbReference type="PANTHER" id="PTHR30295:SF0">
    <property type="entry name" value="BACTERIOFERRITIN"/>
    <property type="match status" value="1"/>
</dbReference>
<comment type="function">
    <text evidence="9">Iron-storage protein.</text>
</comment>
<feature type="domain" description="Ferritin-like diiron" evidence="10">
    <location>
        <begin position="1"/>
        <end position="145"/>
    </location>
</feature>
<dbReference type="GO" id="GO:0005829">
    <property type="term" value="C:cytosol"/>
    <property type="evidence" value="ECO:0007669"/>
    <property type="project" value="TreeGrafter"/>
</dbReference>
<dbReference type="PRINTS" id="PR00601">
    <property type="entry name" value="BACFERRITIN"/>
</dbReference>
<dbReference type="FunFam" id="1.20.1260.10:FF:000005">
    <property type="entry name" value="Bacterioferritin"/>
    <property type="match status" value="1"/>
</dbReference>
<organism evidence="11 12">
    <name type="scientific">Azohydromonas caseinilytica</name>
    <dbReference type="NCBI Taxonomy" id="2728836"/>
    <lineage>
        <taxon>Bacteria</taxon>
        <taxon>Pseudomonadati</taxon>
        <taxon>Pseudomonadota</taxon>
        <taxon>Betaproteobacteria</taxon>
        <taxon>Burkholderiales</taxon>
        <taxon>Sphaerotilaceae</taxon>
        <taxon>Azohydromonas</taxon>
    </lineage>
</organism>
<feature type="binding site" evidence="8">
    <location>
        <position position="130"/>
    </location>
    <ligand>
        <name>Fe cation</name>
        <dbReference type="ChEBI" id="CHEBI:24875"/>
        <label>2</label>
    </ligand>
</feature>
<dbReference type="GO" id="GO:0140315">
    <property type="term" value="F:iron ion sequestering activity"/>
    <property type="evidence" value="ECO:0007669"/>
    <property type="project" value="UniProtKB-ARBA"/>
</dbReference>
<evidence type="ECO:0000256" key="8">
    <source>
        <dbReference type="PIRSR" id="PIRSR002560-1"/>
    </source>
</evidence>
<proteinExistence type="inferred from homology"/>
<dbReference type="InterPro" id="IPR002024">
    <property type="entry name" value="Bacterioferritin"/>
</dbReference>
<evidence type="ECO:0000256" key="2">
    <source>
        <dbReference type="ARBA" id="ARBA00008093"/>
    </source>
</evidence>
<comment type="cofactor">
    <cofactor evidence="1">
        <name>heme b</name>
        <dbReference type="ChEBI" id="CHEBI:60344"/>
    </cofactor>
</comment>
<keyword evidence="4 9" id="KW-0349">Heme</keyword>
<feature type="binding site" evidence="8">
    <location>
        <position position="50"/>
    </location>
    <ligand>
        <name>Fe cation</name>
        <dbReference type="ChEBI" id="CHEBI:24875"/>
        <label>3</label>
    </ligand>
</feature>
<evidence type="ECO:0000313" key="12">
    <source>
        <dbReference type="Proteomes" id="UP000574067"/>
    </source>
</evidence>